<evidence type="ECO:0000259" key="9">
    <source>
        <dbReference type="Pfam" id="PF07195"/>
    </source>
</evidence>
<keyword evidence="10" id="KW-0282">Flagellum</keyword>
<evidence type="ECO:0000256" key="2">
    <source>
        <dbReference type="ARBA" id="ARBA00011255"/>
    </source>
</evidence>
<keyword evidence="11" id="KW-1185">Reference proteome</keyword>
<dbReference type="Pfam" id="PF02465">
    <property type="entry name" value="FliD_N"/>
    <property type="match status" value="1"/>
</dbReference>
<dbReference type="InterPro" id="IPR040026">
    <property type="entry name" value="FliD"/>
</dbReference>
<dbReference type="PANTHER" id="PTHR30288:SF0">
    <property type="entry name" value="FLAGELLAR HOOK-ASSOCIATED PROTEIN 2"/>
    <property type="match status" value="1"/>
</dbReference>
<keyword evidence="7" id="KW-0964">Secreted</keyword>
<comment type="similarity">
    <text evidence="1 7">Belongs to the FliD family.</text>
</comment>
<dbReference type="PANTHER" id="PTHR30288">
    <property type="entry name" value="FLAGELLAR CAP/ASSEMBLY PROTEIN FLID"/>
    <property type="match status" value="1"/>
</dbReference>
<feature type="domain" description="Flagellar hook-associated protein 2 N-terminal" evidence="8">
    <location>
        <begin position="11"/>
        <end position="106"/>
    </location>
</feature>
<evidence type="ECO:0000313" key="11">
    <source>
        <dbReference type="Proteomes" id="UP001596215"/>
    </source>
</evidence>
<evidence type="ECO:0000256" key="5">
    <source>
        <dbReference type="ARBA" id="ARBA00023143"/>
    </source>
</evidence>
<reference evidence="11" key="1">
    <citation type="journal article" date="2019" name="Int. J. Syst. Evol. Microbiol.">
        <title>The Global Catalogue of Microorganisms (GCM) 10K type strain sequencing project: providing services to taxonomists for standard genome sequencing and annotation.</title>
        <authorList>
            <consortium name="The Broad Institute Genomics Platform"/>
            <consortium name="The Broad Institute Genome Sequencing Center for Infectious Disease"/>
            <person name="Wu L."/>
            <person name="Ma J."/>
        </authorList>
    </citation>
    <scope>NUCLEOTIDE SEQUENCE [LARGE SCALE GENOMIC DNA]</scope>
    <source>
        <strain evidence="11">CGMCC 4.1530</strain>
    </source>
</reference>
<comment type="function">
    <text evidence="7">Required for morphogenesis and for the elongation of the flagellar filament by facilitating polymerization of the flagellin monomers at the tip of growing filament. Forms a capping structure, which prevents flagellin subunits (transported through the central channel of the flagellum) from leaking out without polymerization at the distal end.</text>
</comment>
<dbReference type="NCBIfam" id="NF005955">
    <property type="entry name" value="PRK08032.1"/>
    <property type="match status" value="1"/>
</dbReference>
<dbReference type="EMBL" id="JBHSUC010000001">
    <property type="protein sequence ID" value="MFC6360532.1"/>
    <property type="molecule type" value="Genomic_DNA"/>
</dbReference>
<dbReference type="Proteomes" id="UP001596215">
    <property type="component" value="Unassembled WGS sequence"/>
</dbReference>
<dbReference type="InterPro" id="IPR003481">
    <property type="entry name" value="FliD_N"/>
</dbReference>
<evidence type="ECO:0000259" key="8">
    <source>
        <dbReference type="Pfam" id="PF02465"/>
    </source>
</evidence>
<keyword evidence="5 7" id="KW-0975">Bacterial flagellum</keyword>
<evidence type="ECO:0000256" key="4">
    <source>
        <dbReference type="ARBA" id="ARBA00023054"/>
    </source>
</evidence>
<comment type="subunit">
    <text evidence="2 7">Homopentamer.</text>
</comment>
<name>A0ABW1VHT3_9GAMM</name>
<comment type="subcellular location">
    <subcellularLocation>
        <location evidence="7">Secreted</location>
    </subcellularLocation>
    <subcellularLocation>
        <location evidence="7">Bacterial flagellum</location>
    </subcellularLocation>
</comment>
<accession>A0ABW1VHT3</accession>
<dbReference type="RefSeq" id="WP_212709175.1">
    <property type="nucleotide sequence ID" value="NZ_BAAAFW010000017.1"/>
</dbReference>
<comment type="caution">
    <text evidence="10">The sequence shown here is derived from an EMBL/GenBank/DDBJ whole genome shotgun (WGS) entry which is preliminary data.</text>
</comment>
<evidence type="ECO:0000256" key="3">
    <source>
        <dbReference type="ARBA" id="ARBA00016246"/>
    </source>
</evidence>
<organism evidence="10 11">
    <name type="scientific">Tatumella punctata</name>
    <dbReference type="NCBI Taxonomy" id="399969"/>
    <lineage>
        <taxon>Bacteria</taxon>
        <taxon>Pseudomonadati</taxon>
        <taxon>Pseudomonadota</taxon>
        <taxon>Gammaproteobacteria</taxon>
        <taxon>Enterobacterales</taxon>
        <taxon>Erwiniaceae</taxon>
        <taxon>Tatumella</taxon>
    </lineage>
</organism>
<keyword evidence="10" id="KW-0966">Cell projection</keyword>
<sequence length="476" mass="49530">MTAISNLDISSNLNLTDLYNNLQASEEAKLTPITNEATACKNKISAFGQLKSSLQSLQTALAALTKASTFNATAVTSSNQSFAASTDSSAVTGNYQIKVSQLATAQSVLSGSIGSNTTPLGSSATGSRTLTLQTGQDSPVTLTLSDEQTSLDGIVNAINQSGAAINATSIRAADGEYYLSLTAKDTGAGNDISLSVSGDDQLQSIIGYSASDSTSALHQTSAGQDAKLTVNGIAIDSKSNTVTGAPAGITLNLKSVSQNEETLTIGNNTDDSVKAIKNWVTAYNKLQSEIATLTSFSGSGAAAQDSSSNGPLIGDGTVRNIQVRLQSMLTQSQPGAFTIPAQLGISMDPTIQSDGSSGILTVDDTKLNDALQNNPRAVIAFFTGDGKTTGFATLMNNTLTSMLSDGVGNKGILANAVDSLNSNYEDLSKRYDNMQSAIDSTMARYKTQFTELNKVMSQMDQTKQYLSSQFDNSSDK</sequence>
<evidence type="ECO:0000256" key="1">
    <source>
        <dbReference type="ARBA" id="ARBA00009764"/>
    </source>
</evidence>
<proteinExistence type="inferred from homology"/>
<evidence type="ECO:0000256" key="7">
    <source>
        <dbReference type="RuleBase" id="RU362066"/>
    </source>
</evidence>
<keyword evidence="4 7" id="KW-0175">Coiled coil</keyword>
<evidence type="ECO:0000313" key="10">
    <source>
        <dbReference type="EMBL" id="MFC6360532.1"/>
    </source>
</evidence>
<dbReference type="InterPro" id="IPR010809">
    <property type="entry name" value="FliD_C"/>
</dbReference>
<gene>
    <name evidence="10" type="primary">fliD</name>
    <name evidence="10" type="ORF">ACFP73_00175</name>
</gene>
<comment type="function">
    <text evidence="6">Required for the morphogenesis and for the elongation of the flagellar filament by facilitating polymerization of the flagellin monomers at the tip of growing filament. Forms a capping structure, which prevents flagellin subunits (transported through the central channel of the flagellum) from leaking out without polymerization at the distal end.</text>
</comment>
<feature type="coiled-coil region" evidence="7">
    <location>
        <begin position="417"/>
        <end position="444"/>
    </location>
</feature>
<keyword evidence="10" id="KW-0969">Cilium</keyword>
<feature type="domain" description="Flagellar hook-associated protein 2 C-terminal" evidence="9">
    <location>
        <begin position="223"/>
        <end position="461"/>
    </location>
</feature>
<protein>
    <recommendedName>
        <fullName evidence="3 7">Flagellar hook-associated protein 2</fullName>
        <shortName evidence="7">HAP2</shortName>
    </recommendedName>
    <alternativeName>
        <fullName evidence="7">Flagellar cap protein</fullName>
    </alternativeName>
</protein>
<dbReference type="Pfam" id="PF07195">
    <property type="entry name" value="FliD_C"/>
    <property type="match status" value="1"/>
</dbReference>
<evidence type="ECO:0000256" key="6">
    <source>
        <dbReference type="ARBA" id="ARBA00025175"/>
    </source>
</evidence>